<evidence type="ECO:0000313" key="2">
    <source>
        <dbReference type="Proteomes" id="UP000054270"/>
    </source>
</evidence>
<evidence type="ECO:0000313" key="1">
    <source>
        <dbReference type="EMBL" id="KJA25313.1"/>
    </source>
</evidence>
<protein>
    <submittedName>
        <fullName evidence="1">Uncharacterized protein</fullName>
    </submittedName>
</protein>
<organism evidence="1 2">
    <name type="scientific">Hypholoma sublateritium (strain FD-334 SS-4)</name>
    <dbReference type="NCBI Taxonomy" id="945553"/>
    <lineage>
        <taxon>Eukaryota</taxon>
        <taxon>Fungi</taxon>
        <taxon>Dikarya</taxon>
        <taxon>Basidiomycota</taxon>
        <taxon>Agaricomycotina</taxon>
        <taxon>Agaricomycetes</taxon>
        <taxon>Agaricomycetidae</taxon>
        <taxon>Agaricales</taxon>
        <taxon>Agaricineae</taxon>
        <taxon>Strophariaceae</taxon>
        <taxon>Hypholoma</taxon>
    </lineage>
</organism>
<dbReference type="Proteomes" id="UP000054270">
    <property type="component" value="Unassembled WGS sequence"/>
</dbReference>
<dbReference type="EMBL" id="KN817532">
    <property type="protein sequence ID" value="KJA25313.1"/>
    <property type="molecule type" value="Genomic_DNA"/>
</dbReference>
<name>A0A0D2MMZ9_HYPSF</name>
<proteinExistence type="predicted"/>
<sequence>MSLWEYRHTASYSWRVSYAHPRFIFGSHPLNCVASRIQYDCQDRCILIIGAILYPWCSCLRICPQGSLVPKGCMTEGLCQWHTLHY</sequence>
<dbReference type="AlphaFoldDB" id="A0A0D2MMZ9"/>
<gene>
    <name evidence="1" type="ORF">HYPSUDRAFT_422536</name>
</gene>
<keyword evidence="2" id="KW-1185">Reference proteome</keyword>
<accession>A0A0D2MMZ9</accession>
<reference evidence="2" key="1">
    <citation type="submission" date="2014-04" db="EMBL/GenBank/DDBJ databases">
        <title>Evolutionary Origins and Diversification of the Mycorrhizal Mutualists.</title>
        <authorList>
            <consortium name="DOE Joint Genome Institute"/>
            <consortium name="Mycorrhizal Genomics Consortium"/>
            <person name="Kohler A."/>
            <person name="Kuo A."/>
            <person name="Nagy L.G."/>
            <person name="Floudas D."/>
            <person name="Copeland A."/>
            <person name="Barry K.W."/>
            <person name="Cichocki N."/>
            <person name="Veneault-Fourrey C."/>
            <person name="LaButti K."/>
            <person name="Lindquist E.A."/>
            <person name="Lipzen A."/>
            <person name="Lundell T."/>
            <person name="Morin E."/>
            <person name="Murat C."/>
            <person name="Riley R."/>
            <person name="Ohm R."/>
            <person name="Sun H."/>
            <person name="Tunlid A."/>
            <person name="Henrissat B."/>
            <person name="Grigoriev I.V."/>
            <person name="Hibbett D.S."/>
            <person name="Martin F."/>
        </authorList>
    </citation>
    <scope>NUCLEOTIDE SEQUENCE [LARGE SCALE GENOMIC DNA]</scope>
    <source>
        <strain evidence="2">FD-334 SS-4</strain>
    </source>
</reference>